<dbReference type="InterPro" id="IPR023187">
    <property type="entry name" value="Tscrpt_reg_MarR-type_CS"/>
</dbReference>
<gene>
    <name evidence="6" type="ORF">GCM10017781_45980</name>
    <name evidence="7" type="ORF">HNQ07_004649</name>
</gene>
<evidence type="ECO:0000256" key="2">
    <source>
        <dbReference type="ARBA" id="ARBA00023125"/>
    </source>
</evidence>
<protein>
    <submittedName>
        <fullName evidence="7">DNA-binding MarR family transcriptional regulator</fullName>
    </submittedName>
</protein>
<reference evidence="6" key="4">
    <citation type="submission" date="2024-05" db="EMBL/GenBank/DDBJ databases">
        <authorList>
            <person name="Sun Q."/>
            <person name="Zhou Y."/>
        </authorList>
    </citation>
    <scope>NUCLEOTIDE SEQUENCE</scope>
    <source>
        <strain evidence="6">CGMCC 1.18437</strain>
    </source>
</reference>
<dbReference type="PANTHER" id="PTHR33164">
    <property type="entry name" value="TRANSCRIPTIONAL REGULATOR, MARR FAMILY"/>
    <property type="match status" value="1"/>
</dbReference>
<dbReference type="Proteomes" id="UP000539473">
    <property type="component" value="Unassembled WGS sequence"/>
</dbReference>
<dbReference type="SMART" id="SM00347">
    <property type="entry name" value="HTH_MARR"/>
    <property type="match status" value="1"/>
</dbReference>
<dbReference type="Proteomes" id="UP000619376">
    <property type="component" value="Unassembled WGS sequence"/>
</dbReference>
<evidence type="ECO:0000313" key="9">
    <source>
        <dbReference type="Proteomes" id="UP000619376"/>
    </source>
</evidence>
<dbReference type="GO" id="GO:0006950">
    <property type="term" value="P:response to stress"/>
    <property type="evidence" value="ECO:0007669"/>
    <property type="project" value="TreeGrafter"/>
</dbReference>
<feature type="region of interest" description="Disordered" evidence="4">
    <location>
        <begin position="1"/>
        <end position="20"/>
    </location>
</feature>
<feature type="compositionally biased region" description="Polar residues" evidence="4">
    <location>
        <begin position="1"/>
        <end position="11"/>
    </location>
</feature>
<evidence type="ECO:0000256" key="3">
    <source>
        <dbReference type="ARBA" id="ARBA00023163"/>
    </source>
</evidence>
<reference evidence="6" key="1">
    <citation type="journal article" date="2014" name="Int. J. Syst. Evol. Microbiol.">
        <title>Complete genome of a new Firmicutes species belonging to the dominant human colonic microbiota ('Ruminococcus bicirculans') reveals two chromosomes and a selective capacity to utilize plant glucans.</title>
        <authorList>
            <consortium name="NISC Comparative Sequencing Program"/>
            <person name="Wegmann U."/>
            <person name="Louis P."/>
            <person name="Goesmann A."/>
            <person name="Henrissat B."/>
            <person name="Duncan S.H."/>
            <person name="Flint H.J."/>
        </authorList>
    </citation>
    <scope>NUCLEOTIDE SEQUENCE</scope>
    <source>
        <strain evidence="6">CGMCC 1.18437</strain>
    </source>
</reference>
<dbReference type="EMBL" id="JACHFK010000021">
    <property type="protein sequence ID" value="MBB5379134.1"/>
    <property type="molecule type" value="Genomic_DNA"/>
</dbReference>
<feature type="domain" description="HTH marR-type" evidence="5">
    <location>
        <begin position="26"/>
        <end position="158"/>
    </location>
</feature>
<keyword evidence="1" id="KW-0805">Transcription regulation</keyword>
<keyword evidence="2 7" id="KW-0238">DNA-binding</keyword>
<comment type="caution">
    <text evidence="7">The sequence shown here is derived from an EMBL/GenBank/DDBJ whole genome shotgun (WGS) entry which is preliminary data.</text>
</comment>
<dbReference type="RefSeq" id="WP_184116197.1">
    <property type="nucleotide sequence ID" value="NZ_BNAJ01000022.1"/>
</dbReference>
<dbReference type="GO" id="GO:0003677">
    <property type="term" value="F:DNA binding"/>
    <property type="evidence" value="ECO:0007669"/>
    <property type="project" value="UniProtKB-KW"/>
</dbReference>
<dbReference type="AlphaFoldDB" id="A0A7W8KJ36"/>
<evidence type="ECO:0000313" key="8">
    <source>
        <dbReference type="Proteomes" id="UP000539473"/>
    </source>
</evidence>
<dbReference type="InterPro" id="IPR036390">
    <property type="entry name" value="WH_DNA-bd_sf"/>
</dbReference>
<keyword evidence="3" id="KW-0804">Transcription</keyword>
<dbReference type="Pfam" id="PF12802">
    <property type="entry name" value="MarR_2"/>
    <property type="match status" value="1"/>
</dbReference>
<dbReference type="PRINTS" id="PR00598">
    <property type="entry name" value="HTHMARR"/>
</dbReference>
<dbReference type="InterPro" id="IPR039422">
    <property type="entry name" value="MarR/SlyA-like"/>
</dbReference>
<dbReference type="PROSITE" id="PS50995">
    <property type="entry name" value="HTH_MARR_2"/>
    <property type="match status" value="1"/>
</dbReference>
<name>A0A7W8KJ36_9DEIO</name>
<keyword evidence="9" id="KW-1185">Reference proteome</keyword>
<dbReference type="GO" id="GO:0003700">
    <property type="term" value="F:DNA-binding transcription factor activity"/>
    <property type="evidence" value="ECO:0007669"/>
    <property type="project" value="InterPro"/>
</dbReference>
<dbReference type="PANTHER" id="PTHR33164:SF64">
    <property type="entry name" value="TRANSCRIPTIONAL REGULATOR SLYA"/>
    <property type="match status" value="1"/>
</dbReference>
<evidence type="ECO:0000313" key="6">
    <source>
        <dbReference type="EMBL" id="GHF64994.1"/>
    </source>
</evidence>
<evidence type="ECO:0000259" key="5">
    <source>
        <dbReference type="PROSITE" id="PS50995"/>
    </source>
</evidence>
<evidence type="ECO:0000313" key="7">
    <source>
        <dbReference type="EMBL" id="MBB5379134.1"/>
    </source>
</evidence>
<dbReference type="SUPFAM" id="SSF46785">
    <property type="entry name" value="Winged helix' DNA-binding domain"/>
    <property type="match status" value="1"/>
</dbReference>
<reference evidence="7 8" key="3">
    <citation type="submission" date="2020-08" db="EMBL/GenBank/DDBJ databases">
        <title>Genomic Encyclopedia of Type Strains, Phase IV (KMG-IV): sequencing the most valuable type-strain genomes for metagenomic binning, comparative biology and taxonomic classification.</title>
        <authorList>
            <person name="Goeker M."/>
        </authorList>
    </citation>
    <scope>NUCLEOTIDE SEQUENCE [LARGE SCALE GENOMIC DNA]</scope>
    <source>
        <strain evidence="7 8">DSM 27521</strain>
    </source>
</reference>
<sequence length="159" mass="17284">MTAAAPSSQPTDAPAESDPTFPASFLNHLGFVINKVGERLNRQAEQVTLPHGLNVRQYGLLLLLQREGPQAQIVLSQRVGVDRTSVMRTVDLLEQRGLVRRDADPSDRRKHSVALTDAGTALLEQTLADVHRAEGEVTAALSAEEQALLLGLLTRLLPH</sequence>
<organism evidence="7 8">
    <name type="scientific">Deinococcus metalli</name>
    <dbReference type="NCBI Taxonomy" id="1141878"/>
    <lineage>
        <taxon>Bacteria</taxon>
        <taxon>Thermotogati</taxon>
        <taxon>Deinococcota</taxon>
        <taxon>Deinococci</taxon>
        <taxon>Deinococcales</taxon>
        <taxon>Deinococcaceae</taxon>
        <taxon>Deinococcus</taxon>
    </lineage>
</organism>
<dbReference type="EMBL" id="BNAJ01000022">
    <property type="protein sequence ID" value="GHF64994.1"/>
    <property type="molecule type" value="Genomic_DNA"/>
</dbReference>
<evidence type="ECO:0000256" key="1">
    <source>
        <dbReference type="ARBA" id="ARBA00023015"/>
    </source>
</evidence>
<dbReference type="InterPro" id="IPR036388">
    <property type="entry name" value="WH-like_DNA-bd_sf"/>
</dbReference>
<evidence type="ECO:0000256" key="4">
    <source>
        <dbReference type="SAM" id="MobiDB-lite"/>
    </source>
</evidence>
<accession>A0A7W8KJ36</accession>
<reference evidence="9" key="2">
    <citation type="journal article" date="2019" name="Int. J. Syst. Evol. Microbiol.">
        <title>The Global Catalogue of Microorganisms (GCM) 10K type strain sequencing project: providing services to taxonomists for standard genome sequencing and annotation.</title>
        <authorList>
            <consortium name="The Broad Institute Genomics Platform"/>
            <consortium name="The Broad Institute Genome Sequencing Center for Infectious Disease"/>
            <person name="Wu L."/>
            <person name="Ma J."/>
        </authorList>
    </citation>
    <scope>NUCLEOTIDE SEQUENCE [LARGE SCALE GENOMIC DNA]</scope>
    <source>
        <strain evidence="9">CGMCC 1.18437</strain>
    </source>
</reference>
<proteinExistence type="predicted"/>
<dbReference type="PROSITE" id="PS01117">
    <property type="entry name" value="HTH_MARR_1"/>
    <property type="match status" value="1"/>
</dbReference>
<dbReference type="InterPro" id="IPR000835">
    <property type="entry name" value="HTH_MarR-typ"/>
</dbReference>
<dbReference type="Gene3D" id="1.10.10.10">
    <property type="entry name" value="Winged helix-like DNA-binding domain superfamily/Winged helix DNA-binding domain"/>
    <property type="match status" value="1"/>
</dbReference>